<protein>
    <recommendedName>
        <fullName evidence="2">Terminase large subunit gp17-like C-terminal domain-containing protein</fullName>
    </recommendedName>
</protein>
<dbReference type="InterPro" id="IPR035421">
    <property type="entry name" value="Terminase_6C"/>
</dbReference>
<organism evidence="3">
    <name type="scientific">Thermus caliditerrae</name>
    <dbReference type="NCBI Taxonomy" id="1330700"/>
    <lineage>
        <taxon>Bacteria</taxon>
        <taxon>Thermotogati</taxon>
        <taxon>Deinococcota</taxon>
        <taxon>Deinococci</taxon>
        <taxon>Thermales</taxon>
        <taxon>Thermaceae</taxon>
        <taxon>Thermus</taxon>
    </lineage>
</organism>
<reference evidence="3" key="1">
    <citation type="journal article" date="2020" name="mSystems">
        <title>Genome- and Community-Level Interaction Insights into Carbon Utilization and Element Cycling Functions of Hydrothermarchaeota in Hydrothermal Sediment.</title>
        <authorList>
            <person name="Zhou Z."/>
            <person name="Liu Y."/>
            <person name="Xu W."/>
            <person name="Pan J."/>
            <person name="Luo Z.H."/>
            <person name="Li M."/>
        </authorList>
    </citation>
    <scope>NUCLEOTIDE SEQUENCE [LARGE SCALE GENOMIC DNA]</scope>
    <source>
        <strain evidence="3">SpSt-1071</strain>
    </source>
</reference>
<comment type="caution">
    <text evidence="3">The sequence shown here is derived from an EMBL/GenBank/DDBJ whole genome shotgun (WGS) entry which is preliminary data.</text>
</comment>
<gene>
    <name evidence="3" type="ORF">ENM28_04940</name>
</gene>
<keyword evidence="1" id="KW-1188">Viral release from host cell</keyword>
<dbReference type="AlphaFoldDB" id="A0A7C5REX8"/>
<name>A0A7C5REX8_9DEIN</name>
<proteinExistence type="predicted"/>
<dbReference type="Gene3D" id="3.30.420.240">
    <property type="match status" value="1"/>
</dbReference>
<dbReference type="Pfam" id="PF17289">
    <property type="entry name" value="Terminase_6C"/>
    <property type="match status" value="1"/>
</dbReference>
<evidence type="ECO:0000313" key="3">
    <source>
        <dbReference type="EMBL" id="HHM68046.1"/>
    </source>
</evidence>
<dbReference type="InterPro" id="IPR006517">
    <property type="entry name" value="Phage_terminase_lsu-like_C"/>
</dbReference>
<evidence type="ECO:0000256" key="1">
    <source>
        <dbReference type="ARBA" id="ARBA00022612"/>
    </source>
</evidence>
<sequence>MLDSLTTVERNLKRLERWLPPSPRRSRGRGGVPGLMEWMARVSPELDPPRHLAPIVDAIERATREEARVVISAPPQHGKSTLVLHALVWLLLRHPSKRNAYVTYAAQVAQDQMYRARLIAERAGLEAQATLDRWRTREGGGVVATGIGGPLTGYAVDGLLIVDDYVKNRVEAESPTYRERAWEWFTSVALTRVHPGASVVVVATRWHPDDLAGRLIAKGWEHITLPAIDEEGRPLWPEKRPQEWLEAVRREIGEYDWAALYMGEPRPRGGAVFGPPHYYDELPSGGYREATGVDLAYTKRTSSDYSVAISGRFHEGRLYITRVWRAQVRAEEAARVLVSFPEPRYWHAGGTEQGVVDLMRALGVRINALPARGDKFTRAQRAASAWNEGRILVPREASWLSPFLAELESFTGLDDPHDDQVDALAALWQGLSARIGLTPEEQRQYAAV</sequence>
<dbReference type="Gene3D" id="3.40.50.300">
    <property type="entry name" value="P-loop containing nucleotide triphosphate hydrolases"/>
    <property type="match status" value="1"/>
</dbReference>
<dbReference type="EMBL" id="DRXE01000188">
    <property type="protein sequence ID" value="HHM68046.1"/>
    <property type="molecule type" value="Genomic_DNA"/>
</dbReference>
<dbReference type="Pfam" id="PF03237">
    <property type="entry name" value="Terminase_6N"/>
    <property type="match status" value="1"/>
</dbReference>
<feature type="domain" description="Terminase large subunit gp17-like C-terminal" evidence="2">
    <location>
        <begin position="342"/>
        <end position="426"/>
    </location>
</feature>
<dbReference type="NCBIfam" id="TIGR01630">
    <property type="entry name" value="psiM2_ORF9"/>
    <property type="match status" value="1"/>
</dbReference>
<evidence type="ECO:0000259" key="2">
    <source>
        <dbReference type="Pfam" id="PF17289"/>
    </source>
</evidence>
<accession>A0A7C5REX8</accession>
<dbReference type="InterPro" id="IPR027417">
    <property type="entry name" value="P-loop_NTPase"/>
</dbReference>